<dbReference type="InterPro" id="IPR000086">
    <property type="entry name" value="NUDIX_hydrolase_dom"/>
</dbReference>
<evidence type="ECO:0000256" key="9">
    <source>
        <dbReference type="ARBA" id="ARBA00023679"/>
    </source>
</evidence>
<keyword evidence="7" id="KW-0460">Magnesium</keyword>
<protein>
    <recommendedName>
        <fullName evidence="4">NAD(+) diphosphatase</fullName>
        <ecNumber evidence="4">3.6.1.22</ecNumber>
    </recommendedName>
</protein>
<keyword evidence="12" id="KW-1185">Reference proteome</keyword>
<dbReference type="Pfam" id="PF00293">
    <property type="entry name" value="NUDIX"/>
    <property type="match status" value="1"/>
</dbReference>
<dbReference type="SUPFAM" id="SSF55811">
    <property type="entry name" value="Nudix"/>
    <property type="match status" value="1"/>
</dbReference>
<organism evidence="11 12">
    <name type="scientific">Corynebacterium alimapuense</name>
    <dbReference type="NCBI Taxonomy" id="1576874"/>
    <lineage>
        <taxon>Bacteria</taxon>
        <taxon>Bacillati</taxon>
        <taxon>Actinomycetota</taxon>
        <taxon>Actinomycetes</taxon>
        <taxon>Mycobacteriales</taxon>
        <taxon>Corynebacteriaceae</taxon>
        <taxon>Corynebacterium</taxon>
    </lineage>
</organism>
<evidence type="ECO:0000256" key="5">
    <source>
        <dbReference type="ARBA" id="ARBA00022723"/>
    </source>
</evidence>
<dbReference type="GO" id="GO:0005829">
    <property type="term" value="C:cytosol"/>
    <property type="evidence" value="ECO:0007669"/>
    <property type="project" value="TreeGrafter"/>
</dbReference>
<keyword evidence="8" id="KW-0520">NAD</keyword>
<comment type="cofactor">
    <cofactor evidence="2">
        <name>Zn(2+)</name>
        <dbReference type="ChEBI" id="CHEBI:29105"/>
    </cofactor>
</comment>
<dbReference type="InterPro" id="IPR050241">
    <property type="entry name" value="NAD-cap_RNA_hydrolase_NudC"/>
</dbReference>
<dbReference type="GO" id="GO:0046872">
    <property type="term" value="F:metal ion binding"/>
    <property type="evidence" value="ECO:0007669"/>
    <property type="project" value="UniProtKB-KW"/>
</dbReference>
<dbReference type="AlphaFoldDB" id="A0A3M8K776"/>
<dbReference type="GO" id="GO:0019677">
    <property type="term" value="P:NAD+ catabolic process"/>
    <property type="evidence" value="ECO:0007669"/>
    <property type="project" value="TreeGrafter"/>
</dbReference>
<evidence type="ECO:0000256" key="8">
    <source>
        <dbReference type="ARBA" id="ARBA00023027"/>
    </source>
</evidence>
<gene>
    <name evidence="11" type="ORF">C5L39_05295</name>
</gene>
<keyword evidence="6" id="KW-0378">Hydrolase</keyword>
<dbReference type="GO" id="GO:0006742">
    <property type="term" value="P:NADP+ catabolic process"/>
    <property type="evidence" value="ECO:0007669"/>
    <property type="project" value="TreeGrafter"/>
</dbReference>
<evidence type="ECO:0000256" key="3">
    <source>
        <dbReference type="ARBA" id="ARBA00009595"/>
    </source>
</evidence>
<accession>A0A3M8K776</accession>
<dbReference type="InterPro" id="IPR049734">
    <property type="entry name" value="NudC-like_C"/>
</dbReference>
<dbReference type="PROSITE" id="PS51462">
    <property type="entry name" value="NUDIX"/>
    <property type="match status" value="1"/>
</dbReference>
<evidence type="ECO:0000256" key="1">
    <source>
        <dbReference type="ARBA" id="ARBA00001946"/>
    </source>
</evidence>
<dbReference type="PANTHER" id="PTHR42904">
    <property type="entry name" value="NUDIX HYDROLASE, NUDC SUBFAMILY"/>
    <property type="match status" value="1"/>
</dbReference>
<dbReference type="InterPro" id="IPR020084">
    <property type="entry name" value="NUDIX_hydrolase_CS"/>
</dbReference>
<dbReference type="EMBL" id="PTJO01000004">
    <property type="protein sequence ID" value="RNE48729.1"/>
    <property type="molecule type" value="Genomic_DNA"/>
</dbReference>
<dbReference type="OrthoDB" id="9791656at2"/>
<evidence type="ECO:0000256" key="6">
    <source>
        <dbReference type="ARBA" id="ARBA00022801"/>
    </source>
</evidence>
<evidence type="ECO:0000313" key="12">
    <source>
        <dbReference type="Proteomes" id="UP000266975"/>
    </source>
</evidence>
<dbReference type="InterPro" id="IPR015797">
    <property type="entry name" value="NUDIX_hydrolase-like_dom_sf"/>
</dbReference>
<dbReference type="GO" id="GO:0035529">
    <property type="term" value="F:NADH pyrophosphatase activity"/>
    <property type="evidence" value="ECO:0007669"/>
    <property type="project" value="TreeGrafter"/>
</dbReference>
<evidence type="ECO:0000313" key="11">
    <source>
        <dbReference type="EMBL" id="RNE48729.1"/>
    </source>
</evidence>
<dbReference type="CDD" id="cd03429">
    <property type="entry name" value="NUDIX_NADH_pyrophosphatase_Nudt13"/>
    <property type="match status" value="1"/>
</dbReference>
<reference evidence="11 12" key="1">
    <citation type="submission" date="2018-02" db="EMBL/GenBank/DDBJ databases">
        <title>Corynebacterium alimpuense sp. nov., a marine obligate actinomycete isolated from sediments of Valparaiso bay, Chile.</title>
        <authorList>
            <person name="Claverias F."/>
            <person name="Gonzales-Siles L."/>
            <person name="Salva-Serra F."/>
            <person name="Inganaes E."/>
            <person name="Molin K."/>
            <person name="Cumsille A."/>
            <person name="Undabarrena A."/>
            <person name="Couve E."/>
            <person name="Moore E.R.B."/>
            <person name="Gomila M."/>
            <person name="Camara B."/>
        </authorList>
    </citation>
    <scope>NUCLEOTIDE SEQUENCE [LARGE SCALE GENOMIC DNA]</scope>
    <source>
        <strain evidence="11 12">CCUG 69366</strain>
    </source>
</reference>
<comment type="cofactor">
    <cofactor evidence="1">
        <name>Mg(2+)</name>
        <dbReference type="ChEBI" id="CHEBI:18420"/>
    </cofactor>
</comment>
<dbReference type="Gene3D" id="3.90.79.10">
    <property type="entry name" value="Nucleoside Triphosphate Pyrophosphohydrolase"/>
    <property type="match status" value="1"/>
</dbReference>
<dbReference type="EC" id="3.6.1.22" evidence="4"/>
<comment type="similarity">
    <text evidence="3">Belongs to the Nudix hydrolase family. NudC subfamily.</text>
</comment>
<comment type="catalytic activity">
    <reaction evidence="9">
        <text>a 5'-end NAD(+)-phospho-ribonucleoside in mRNA + H2O = a 5'-end phospho-adenosine-phospho-ribonucleoside in mRNA + beta-nicotinamide D-ribonucleotide + 2 H(+)</text>
        <dbReference type="Rhea" id="RHEA:60876"/>
        <dbReference type="Rhea" id="RHEA-COMP:15698"/>
        <dbReference type="Rhea" id="RHEA-COMP:15719"/>
        <dbReference type="ChEBI" id="CHEBI:14649"/>
        <dbReference type="ChEBI" id="CHEBI:15377"/>
        <dbReference type="ChEBI" id="CHEBI:15378"/>
        <dbReference type="ChEBI" id="CHEBI:144029"/>
        <dbReference type="ChEBI" id="CHEBI:144051"/>
    </reaction>
    <physiologicalReaction direction="left-to-right" evidence="9">
        <dbReference type="Rhea" id="RHEA:60877"/>
    </physiologicalReaction>
</comment>
<name>A0A3M8K776_9CORY</name>
<dbReference type="Proteomes" id="UP000266975">
    <property type="component" value="Unassembled WGS sequence"/>
</dbReference>
<evidence type="ECO:0000256" key="7">
    <source>
        <dbReference type="ARBA" id="ARBA00022842"/>
    </source>
</evidence>
<keyword evidence="5" id="KW-0479">Metal-binding</keyword>
<feature type="domain" description="Nudix hydrolase" evidence="10">
    <location>
        <begin position="116"/>
        <end position="241"/>
    </location>
</feature>
<evidence type="ECO:0000256" key="4">
    <source>
        <dbReference type="ARBA" id="ARBA00012381"/>
    </source>
</evidence>
<dbReference type="PROSITE" id="PS00893">
    <property type="entry name" value="NUDIX_BOX"/>
    <property type="match status" value="1"/>
</dbReference>
<evidence type="ECO:0000259" key="10">
    <source>
        <dbReference type="PROSITE" id="PS51462"/>
    </source>
</evidence>
<dbReference type="PANTHER" id="PTHR42904:SF6">
    <property type="entry name" value="NAD-CAPPED RNA HYDROLASE NUDT12"/>
    <property type="match status" value="1"/>
</dbReference>
<comment type="caution">
    <text evidence="11">The sequence shown here is derived from an EMBL/GenBank/DDBJ whole genome shotgun (WGS) entry which is preliminary data.</text>
</comment>
<proteinExistence type="inferred from homology"/>
<evidence type="ECO:0000256" key="2">
    <source>
        <dbReference type="ARBA" id="ARBA00001947"/>
    </source>
</evidence>
<sequence>MSRFLPVGQHGAVPVDSAGNPLYLAAPPDPSGTTVRVLTDLWAVRVSTTYAEKLAASHSGGLRNARYFGHDRIVSRAISLLRHREGMYFDPVDATALTFDDDGVTARGGGGREIYPRVDPAVIGLIELRGQERILLGRNAHRSAYFSLIAGYVELGENLEEAFTREALEETGRRVQNITYWGSQPWAMSGSLMAGFTAVTDDREPVTTTDGELAETRWASRADLDDLALAQPGSIAHTMITEWRNAQ</sequence>